<dbReference type="OrthoDB" id="672793at2759"/>
<dbReference type="PANTHER" id="PTHR47670">
    <property type="entry name" value="ADENYLYLSULFATASE HINT3"/>
    <property type="match status" value="1"/>
</dbReference>
<dbReference type="Proteomes" id="UP000256601">
    <property type="component" value="Unassembled WGS sequence"/>
</dbReference>
<organism evidence="3 5">
    <name type="scientific">Yarrowia lipolytica</name>
    <name type="common">Candida lipolytica</name>
    <dbReference type="NCBI Taxonomy" id="4952"/>
    <lineage>
        <taxon>Eukaryota</taxon>
        <taxon>Fungi</taxon>
        <taxon>Dikarya</taxon>
        <taxon>Ascomycota</taxon>
        <taxon>Saccharomycotina</taxon>
        <taxon>Dipodascomycetes</taxon>
        <taxon>Dipodascales</taxon>
        <taxon>Dipodascales incertae sedis</taxon>
        <taxon>Yarrowia</taxon>
    </lineage>
</organism>
<dbReference type="VEuPathDB" id="FungiDB:YALI0_B15202g"/>
<dbReference type="KEGG" id="yli:2907331"/>
<evidence type="ECO:0000256" key="1">
    <source>
        <dbReference type="PROSITE-ProRule" id="PRU00464"/>
    </source>
</evidence>
<dbReference type="AlphaFoldDB" id="A0A1D8N7X9"/>
<dbReference type="PROSITE" id="PS00892">
    <property type="entry name" value="HIT_1"/>
    <property type="match status" value="1"/>
</dbReference>
<dbReference type="GO" id="GO:0009150">
    <property type="term" value="P:purine ribonucleotide metabolic process"/>
    <property type="evidence" value="ECO:0007669"/>
    <property type="project" value="TreeGrafter"/>
</dbReference>
<reference evidence="3 5" key="1">
    <citation type="journal article" date="2016" name="PLoS ONE">
        <title>Sequence Assembly of Yarrowia lipolytica Strain W29/CLIB89 Shows Transposable Element Diversity.</title>
        <authorList>
            <person name="Magnan C."/>
            <person name="Yu J."/>
            <person name="Chang I."/>
            <person name="Jahn E."/>
            <person name="Kanomata Y."/>
            <person name="Wu J."/>
            <person name="Zeller M."/>
            <person name="Oakes M."/>
            <person name="Baldi P."/>
            <person name="Sandmeyer S."/>
        </authorList>
    </citation>
    <scope>NUCLEOTIDE SEQUENCE [LARGE SCALE GENOMIC DNA]</scope>
    <source>
        <strain evidence="3">CLIB89</strain>
        <strain evidence="5">CLIB89(W29)</strain>
    </source>
</reference>
<dbReference type="VEuPathDB" id="FungiDB:YALI1_B20043g"/>
<dbReference type="SUPFAM" id="SSF54197">
    <property type="entry name" value="HIT-like"/>
    <property type="match status" value="1"/>
</dbReference>
<dbReference type="GeneID" id="2907331"/>
<evidence type="ECO:0000313" key="3">
    <source>
        <dbReference type="EMBL" id="AOW01732.1"/>
    </source>
</evidence>
<dbReference type="eggNOG" id="KOG3275">
    <property type="taxonomic scope" value="Eukaryota"/>
</dbReference>
<dbReference type="Gene3D" id="3.30.428.10">
    <property type="entry name" value="HIT-like"/>
    <property type="match status" value="1"/>
</dbReference>
<evidence type="ECO:0000313" key="5">
    <source>
        <dbReference type="Proteomes" id="UP000182444"/>
    </source>
</evidence>
<proteinExistence type="predicted"/>
<feature type="short sequence motif" description="Histidine triad motif" evidence="1">
    <location>
        <begin position="178"/>
        <end position="182"/>
    </location>
</feature>
<evidence type="ECO:0000259" key="2">
    <source>
        <dbReference type="PROSITE" id="PS51084"/>
    </source>
</evidence>
<reference evidence="4 6" key="2">
    <citation type="submission" date="2018-07" db="EMBL/GenBank/DDBJ databases">
        <title>Draft Genome Assemblies for Five Robust Yarrowia lipolytica Strains Exhibiting High Lipid Production and Pentose Sugar Utilization and Sugar Alcohol Secretion from Undetoxified Lignocellulosic Biomass Hydrolysates.</title>
        <authorList>
            <consortium name="DOE Joint Genome Institute"/>
            <person name="Walker C."/>
            <person name="Ryu S."/>
            <person name="Na H."/>
            <person name="Zane M."/>
            <person name="LaButti K."/>
            <person name="Lipzen A."/>
            <person name="Haridas S."/>
            <person name="Barry K."/>
            <person name="Grigoriev I.V."/>
            <person name="Quarterman J."/>
            <person name="Slininger P."/>
            <person name="Dien B."/>
            <person name="Trinh C.T."/>
        </authorList>
    </citation>
    <scope>NUCLEOTIDE SEQUENCE [LARGE SCALE GENOMIC DNA]</scope>
    <source>
        <strain evidence="4 6">YB392</strain>
    </source>
</reference>
<dbReference type="EMBL" id="CP017554">
    <property type="protein sequence ID" value="AOW01732.1"/>
    <property type="molecule type" value="Genomic_DNA"/>
</dbReference>
<dbReference type="InterPro" id="IPR019808">
    <property type="entry name" value="Histidine_triad_CS"/>
</dbReference>
<dbReference type="PROSITE" id="PS51084">
    <property type="entry name" value="HIT_2"/>
    <property type="match status" value="1"/>
</dbReference>
<dbReference type="RefSeq" id="XP_500919.1">
    <property type="nucleotide sequence ID" value="XM_500919.1"/>
</dbReference>
<dbReference type="PANTHER" id="PTHR47670:SF1">
    <property type="entry name" value="ADENYLYLSULFATASE HINT3"/>
    <property type="match status" value="1"/>
</dbReference>
<dbReference type="GO" id="GO:0047627">
    <property type="term" value="F:adenylylsulfatase activity"/>
    <property type="evidence" value="ECO:0007669"/>
    <property type="project" value="TreeGrafter"/>
</dbReference>
<dbReference type="Pfam" id="PF01230">
    <property type="entry name" value="HIT"/>
    <property type="match status" value="1"/>
</dbReference>
<sequence length="279" mass="30461">MSGPKDDPYSSGNGELLKDTIRYDDPTITKALATHKEFCKHVYDEDCVFCNISGNPSTGFKTVDSPDSPLIFSSNHLVAFLDIMPLMSSTCHILLIPRAHVKTLDLLGDPRFPQGSLQSEGATALLKENKFGSTKADIAMAMGLAIPIISRAMLEVLGCTDFNVVQNNGHGAGQVVDHVHFHLIARRPLNTKDAEQDDLRQAVKGVTNHLKGEKSPFDGMDALPLRARLGYTSQVFGRNLRSDLNQEWAQKTIPKLRTKISTLLAHAASTQGIDISAKL</sequence>
<name>A0A1D8N7X9_YARLL</name>
<feature type="domain" description="HIT" evidence="2">
    <location>
        <begin position="59"/>
        <end position="196"/>
    </location>
</feature>
<gene>
    <name evidence="4" type="ORF">B0I71DRAFT_127546</name>
    <name evidence="3" type="ORF">YALI1_B20043g</name>
</gene>
<dbReference type="InterPro" id="IPR011146">
    <property type="entry name" value="HIT-like"/>
</dbReference>
<evidence type="ECO:0000313" key="6">
    <source>
        <dbReference type="Proteomes" id="UP000256601"/>
    </source>
</evidence>
<evidence type="ECO:0000313" key="4">
    <source>
        <dbReference type="EMBL" id="RDW28431.1"/>
    </source>
</evidence>
<dbReference type="Proteomes" id="UP000182444">
    <property type="component" value="Chromosome 1B"/>
</dbReference>
<dbReference type="InterPro" id="IPR036265">
    <property type="entry name" value="HIT-like_sf"/>
</dbReference>
<dbReference type="EMBL" id="KZ858953">
    <property type="protein sequence ID" value="RDW28431.1"/>
    <property type="molecule type" value="Genomic_DNA"/>
</dbReference>
<accession>A0A1D8N7X9</accession>
<protein>
    <submittedName>
        <fullName evidence="4">HIT-like domain-containing protein</fullName>
    </submittedName>
</protein>
<dbReference type="GO" id="GO:0006790">
    <property type="term" value="P:sulfur compound metabolic process"/>
    <property type="evidence" value="ECO:0007669"/>
    <property type="project" value="TreeGrafter"/>
</dbReference>